<gene>
    <name evidence="3" type="ORF">Rin_00014200</name>
</gene>
<accession>G2H040</accession>
<sequence length="936" mass="107647">MLIRIDGYNDGGKEYLEEGQKSDREYSRDELDERVILYGDLDLTQMIYQQIFDKGQERYATLTLSFREDDIPYKTLIAVTQELKQFLMYAYEDEEYNFYAEAHLPKVKEIADKKTGKMIKRKPHIHIFIPRKNLLSGNKMNPRGMVKTHVKYFEAFQEYINQKYHLASPRDHIRVDPTNVADVLSRYKGDDFRSKNQAFKKQLVSDVIEKNITRRDDFYTHVASFGETKIRNKGKDNEYIAVKLPGDAKFTNLKETIFQDDFIIRREVKKPPLDKAIIRDRLREWPQRAKEIKYVSKAGKSFRTLYKSATPDEKINLLAQRQADFYDKYRGRYELHPAEWQRDNQRSPAETERRGITEITDGVQSVSGCDVATDRGSEHAQNTVFLPGDACFHLGQSESGRSAGLRHHLPTGERRGNPGKHHFDRFTALPGVPTVEDVTRRRGYRIRDGMGGGYAGTLNLPPYARNPQRVATLEQVRQRGQRLFGSSDRPLKSNTVNSLHRVMPTRDKNASFVAAYFLRQHEQHQLLPEHRREIRTVDTQFFTARRAILGDDRLARHEKTQYISILTFERLKAHHAIKQPAIPFKQESPAMGSADIRQLMKEKRIPNNSISSASPEEKAIPPARERFARLIKNLSEHLAEKRIRERQRIISTRDLYTKRAKLSKNVHYLDKKTDRTLFVDTGNAIAVRKGGMTDSAVAVALALAKEKFGSTLTIKGSDEFRKQVIEVAVRNNLDVHFTDKMLNQQFEERKAERAIEREGQRIEPSDMPASVTPDKSPDTHPDEKGSEAADKSTQALTSQAESKPFTFMAKTHEGVLLEHGAAPYKFKPDMNKPEDERDDSYFVKLKTEEGKIRTLWGVGLQDAVSGLKQGERVKFEDKGVEEVRWTEMLKEGSTVEKSAQRRIWEGSTLELAREQPSEVSVASQQYDDDHDGLDVS</sequence>
<feature type="region of interest" description="Disordered" evidence="1">
    <location>
        <begin position="914"/>
        <end position="936"/>
    </location>
</feature>
<dbReference type="Proteomes" id="UP000004116">
    <property type="component" value="Unassembled WGS sequence"/>
</dbReference>
<dbReference type="EMBL" id="AGCA01000345">
    <property type="protein sequence ID" value="EGY28635.1"/>
    <property type="molecule type" value="Genomic_DNA"/>
</dbReference>
<dbReference type="OrthoDB" id="279005at2"/>
<feature type="domain" description="Large polyvalent protein-associated" evidence="2">
    <location>
        <begin position="663"/>
        <end position="748"/>
    </location>
</feature>
<dbReference type="PATRIC" id="fig|1005043.3.peg.1298"/>
<dbReference type="AlphaFoldDB" id="G2H040"/>
<dbReference type="RefSeq" id="WP_006707074.1">
    <property type="nucleotide sequence ID" value="NZ_AGCA01000345.1"/>
</dbReference>
<dbReference type="InterPro" id="IPR040677">
    <property type="entry name" value="LPD7"/>
</dbReference>
<feature type="compositionally biased region" description="Acidic residues" evidence="1">
    <location>
        <begin position="926"/>
        <end position="936"/>
    </location>
</feature>
<keyword evidence="4" id="KW-1185">Reference proteome</keyword>
<evidence type="ECO:0000313" key="3">
    <source>
        <dbReference type="EMBL" id="EGY28635.1"/>
    </source>
</evidence>
<comment type="caution">
    <text evidence="3">The sequence shown here is derived from an EMBL/GenBank/DDBJ whole genome shotgun (WGS) entry which is preliminary data.</text>
</comment>
<evidence type="ECO:0000259" key="2">
    <source>
        <dbReference type="Pfam" id="PF18821"/>
    </source>
</evidence>
<protein>
    <recommendedName>
        <fullName evidence="2">Large polyvalent protein-associated domain-containing protein</fullName>
    </recommendedName>
</protein>
<feature type="region of interest" description="Disordered" evidence="1">
    <location>
        <begin position="751"/>
        <end position="802"/>
    </location>
</feature>
<evidence type="ECO:0000256" key="1">
    <source>
        <dbReference type="SAM" id="MobiDB-lite"/>
    </source>
</evidence>
<organism evidence="3 4">
    <name type="scientific">Candidatus Regiella insecticola 5.15</name>
    <dbReference type="NCBI Taxonomy" id="1005043"/>
    <lineage>
        <taxon>Bacteria</taxon>
        <taxon>Pseudomonadati</taxon>
        <taxon>Pseudomonadota</taxon>
        <taxon>Gammaproteobacteria</taxon>
        <taxon>Enterobacterales</taxon>
        <taxon>Enterobacteriaceae</taxon>
        <taxon>aphid secondary symbionts</taxon>
        <taxon>Candidatus Regiella</taxon>
    </lineage>
</organism>
<name>G2H040_9ENTR</name>
<dbReference type="Pfam" id="PF18821">
    <property type="entry name" value="LPD7"/>
    <property type="match status" value="1"/>
</dbReference>
<reference evidence="3 4" key="1">
    <citation type="journal article" date="2012" name="Genome Res.">
        <title>Genomic basis of endosymbiont-conferred protection against an insect parasitoid.</title>
        <authorList>
            <person name="Hansen A.K."/>
            <person name="Vorburger C."/>
            <person name="Moran N.A."/>
        </authorList>
    </citation>
    <scope>NUCLEOTIDE SEQUENCE [LARGE SCALE GENOMIC DNA]</scope>
    <source>
        <strain evidence="4">R5.15</strain>
    </source>
</reference>
<proteinExistence type="predicted"/>
<evidence type="ECO:0000313" key="4">
    <source>
        <dbReference type="Proteomes" id="UP000004116"/>
    </source>
</evidence>
<feature type="compositionally biased region" description="Basic and acidic residues" evidence="1">
    <location>
        <begin position="775"/>
        <end position="790"/>
    </location>
</feature>
<feature type="compositionally biased region" description="Polar residues" evidence="1">
    <location>
        <begin position="791"/>
        <end position="801"/>
    </location>
</feature>
<feature type="compositionally biased region" description="Basic and acidic residues" evidence="1">
    <location>
        <begin position="751"/>
        <end position="764"/>
    </location>
</feature>